<dbReference type="OrthoDB" id="5315160at2"/>
<protein>
    <submittedName>
        <fullName evidence="1">Uncharacterized protein</fullName>
    </submittedName>
</protein>
<proteinExistence type="predicted"/>
<dbReference type="GO" id="GO:0006629">
    <property type="term" value="P:lipid metabolic process"/>
    <property type="evidence" value="ECO:0007669"/>
    <property type="project" value="InterPro"/>
</dbReference>
<dbReference type="SUPFAM" id="SSF53474">
    <property type="entry name" value="alpha/beta-Hydrolases"/>
    <property type="match status" value="1"/>
</dbReference>
<dbReference type="Proteomes" id="UP000256379">
    <property type="component" value="Unassembled WGS sequence"/>
</dbReference>
<comment type="caution">
    <text evidence="1">The sequence shown here is derived from an EMBL/GenBank/DDBJ whole genome shotgun (WGS) entry which is preliminary data.</text>
</comment>
<dbReference type="Pfam" id="PF26363">
    <property type="entry name" value="Phospholipase-like"/>
    <property type="match status" value="1"/>
</dbReference>
<organism evidence="1 2">
    <name type="scientific">Helicobacter didelphidarum</name>
    <dbReference type="NCBI Taxonomy" id="2040648"/>
    <lineage>
        <taxon>Bacteria</taxon>
        <taxon>Pseudomonadati</taxon>
        <taxon>Campylobacterota</taxon>
        <taxon>Epsilonproteobacteria</taxon>
        <taxon>Campylobacterales</taxon>
        <taxon>Helicobacteraceae</taxon>
        <taxon>Helicobacter</taxon>
    </lineage>
</organism>
<keyword evidence="2" id="KW-1185">Reference proteome</keyword>
<evidence type="ECO:0000313" key="2">
    <source>
        <dbReference type="Proteomes" id="UP000256379"/>
    </source>
</evidence>
<dbReference type="AlphaFoldDB" id="A0A3D8I2T9"/>
<sequence>MKQAINHLRDYAELAQASYFYFDLDEYVLQDDTPITLYEIIALNYKDKMAGKKEKIGKEYHFVSKDKLNGEFGEIQAQRFAKRYKIYFHQPNTRSGFSATLFYDTQKDMFIVGFRGTEEGRDIIQDIALSLNGNLQSFALLDFLKEVNQFIKIYNKRIIFVGHSLGGYLAQMALIYCDKKYKDELLFSPSEVYTFNAPSIYGWNFPHIAINPNTIKILLDFLDKNIIDISSKLTHIYDNGGIKIIASAQYGSSNRLPIYTGKDSHSIIPLTQTLYLYSYLLELDSNHNKVKDKSLYECIAYCN</sequence>
<name>A0A3D8I2T9_9HELI</name>
<dbReference type="InterPro" id="IPR029058">
    <property type="entry name" value="AB_hydrolase_fold"/>
</dbReference>
<gene>
    <name evidence="1" type="ORF">CQA53_11490</name>
</gene>
<dbReference type="Gene3D" id="3.40.50.1820">
    <property type="entry name" value="alpha/beta hydrolase"/>
    <property type="match status" value="1"/>
</dbReference>
<accession>A0A3D8I2T9</accession>
<dbReference type="EMBL" id="NXLQ01000135">
    <property type="protein sequence ID" value="RDU59407.1"/>
    <property type="molecule type" value="Genomic_DNA"/>
</dbReference>
<dbReference type="RefSeq" id="WP_115544024.1">
    <property type="nucleotide sequence ID" value="NZ_NXLQ01000135.1"/>
</dbReference>
<reference evidence="1 2" key="1">
    <citation type="submission" date="2018-04" db="EMBL/GenBank/DDBJ databases">
        <title>Novel Campyloabacter and Helicobacter Species and Strains.</title>
        <authorList>
            <person name="Mannion A.J."/>
            <person name="Shen Z."/>
            <person name="Fox J.G."/>
        </authorList>
    </citation>
    <scope>NUCLEOTIDE SEQUENCE [LARGE SCALE GENOMIC DNA]</scope>
    <source>
        <strain evidence="1 2">MIT 17-337</strain>
    </source>
</reference>
<feature type="non-terminal residue" evidence="1">
    <location>
        <position position="303"/>
    </location>
</feature>
<evidence type="ECO:0000313" key="1">
    <source>
        <dbReference type="EMBL" id="RDU59407.1"/>
    </source>
</evidence>